<dbReference type="Proteomes" id="UP000247781">
    <property type="component" value="Unassembled WGS sequence"/>
</dbReference>
<sequence length="49" mass="5331">MDSSQAEVMRVVCEQHTAAVWRCALLLTGDRGRATDVVTETLRPGMATP</sequence>
<accession>A0A318GWZ5</accession>
<dbReference type="EMBL" id="QJJU01000070">
    <property type="protein sequence ID" value="PXW94298.1"/>
    <property type="molecule type" value="Genomic_DNA"/>
</dbReference>
<organism evidence="1 2">
    <name type="scientific">Mycolicibacterium moriokaense</name>
    <dbReference type="NCBI Taxonomy" id="39691"/>
    <lineage>
        <taxon>Bacteria</taxon>
        <taxon>Bacillati</taxon>
        <taxon>Actinomycetota</taxon>
        <taxon>Actinomycetes</taxon>
        <taxon>Mycobacteriales</taxon>
        <taxon>Mycobacteriaceae</taxon>
        <taxon>Mycolicibacterium</taxon>
    </lineage>
</organism>
<protein>
    <submittedName>
        <fullName evidence="1">Uncharacterized protein</fullName>
    </submittedName>
</protein>
<comment type="caution">
    <text evidence="1">The sequence shown here is derived from an EMBL/GenBank/DDBJ whole genome shotgun (WGS) entry which is preliminary data.</text>
</comment>
<reference evidence="1 2" key="2">
    <citation type="submission" date="2018-06" db="EMBL/GenBank/DDBJ databases">
        <title>Sequencing of bacterial isolates from soil warming experiment in Harvard Forest, Massachusetts, USA.</title>
        <authorList>
            <person name="Deangelis K.PhD."/>
        </authorList>
    </citation>
    <scope>NUCLEOTIDE SEQUENCE [LARGE SCALE GENOMIC DNA]</scope>
    <source>
        <strain evidence="1 2">GAS496</strain>
    </source>
</reference>
<proteinExistence type="predicted"/>
<keyword evidence="2" id="KW-1185">Reference proteome</keyword>
<evidence type="ECO:0000313" key="2">
    <source>
        <dbReference type="Proteomes" id="UP000247781"/>
    </source>
</evidence>
<dbReference type="AlphaFoldDB" id="A0A318GWZ5"/>
<name>A0A318GWZ5_9MYCO</name>
<gene>
    <name evidence="1" type="ORF">C8E89_1701</name>
</gene>
<evidence type="ECO:0000313" key="1">
    <source>
        <dbReference type="EMBL" id="PXW94298.1"/>
    </source>
</evidence>
<reference evidence="2" key="1">
    <citation type="submission" date="2018-05" db="EMBL/GenBank/DDBJ databases">
        <authorList>
            <person name="Deangelis K."/>
            <person name="Huntemann M."/>
            <person name="Clum A."/>
            <person name="Pillay M."/>
            <person name="Palaniappan K."/>
            <person name="Varghese N."/>
            <person name="Mikhailova N."/>
            <person name="Stamatis D."/>
            <person name="Reddy T."/>
            <person name="Daum C."/>
            <person name="Shapiro N."/>
            <person name="Ivanova N."/>
            <person name="Kyrpides N."/>
            <person name="Woyke T."/>
        </authorList>
    </citation>
    <scope>NUCLEOTIDE SEQUENCE [LARGE SCALE GENOMIC DNA]</scope>
    <source>
        <strain evidence="2">GAS496</strain>
    </source>
</reference>